<dbReference type="EMBL" id="CM001219">
    <property type="protein sequence ID" value="KEH33108.1"/>
    <property type="molecule type" value="Genomic_DNA"/>
</dbReference>
<keyword evidence="4" id="KW-0862">Zinc</keyword>
<dbReference type="GO" id="GO:0003676">
    <property type="term" value="F:nucleic acid binding"/>
    <property type="evidence" value="ECO:0007669"/>
    <property type="project" value="InterPro"/>
</dbReference>
<feature type="domain" description="C2H2-type" evidence="2">
    <location>
        <begin position="197"/>
        <end position="221"/>
    </location>
</feature>
<evidence type="ECO:0000313" key="4">
    <source>
        <dbReference type="EMBL" id="KEH33108.1"/>
    </source>
</evidence>
<sequence>MYPQQQHHHQQYQAQPYNFQQQQHQPYYSSFPDPSLHPPGTDPLANSTSFAPPVSIYTSQPTDYQNWIVPQSEPIRYDLAVGSSHEASAAPASLPSVWNGTWPPQIYGNETTTMLPNQTKVTIALRCEVCKVDVNSKDSYDSHIAGKKHKKNLQIQTNPTIASHANVQTDTSSIQGQALIGPVAKQSEPKKQVDSATVCSTCNVLCTSQDAYIKHLAGRKHAAQVALMSNNGIGPSIAEFKRNGVGPFQKAAKKIKVAQSVWCEVCKINCNSRDIYITHLAGKKHLKTLEKQSNPKIDVGTSGTSTATTTAIAPNTLIGPQEKPGTDQPKPKKASELDIETKKRKVVEGGAAVDGIKMCTLCNVVCNSQTVFNFHLVGQKHAAMVKKAGSVTG</sequence>
<accession>A0A072UVJ5</accession>
<dbReference type="PANTHER" id="PTHR45762">
    <property type="entry name" value="ZINC FINGER RNA-BINDING PROTEIN"/>
    <property type="match status" value="1"/>
</dbReference>
<name>A0A072UVJ5_MEDTR</name>
<reference evidence="4 7" key="1">
    <citation type="journal article" date="2011" name="Nature">
        <title>The Medicago genome provides insight into the evolution of rhizobial symbioses.</title>
        <authorList>
            <person name="Young N.D."/>
            <person name="Debelle F."/>
            <person name="Oldroyd G.E."/>
            <person name="Geurts R."/>
            <person name="Cannon S.B."/>
            <person name="Udvardi M.K."/>
            <person name="Benedito V.A."/>
            <person name="Mayer K.F."/>
            <person name="Gouzy J."/>
            <person name="Schoof H."/>
            <person name="Van de Peer Y."/>
            <person name="Proost S."/>
            <person name="Cook D.R."/>
            <person name="Meyers B.C."/>
            <person name="Spannagl M."/>
            <person name="Cheung F."/>
            <person name="De Mita S."/>
            <person name="Krishnakumar V."/>
            <person name="Gundlach H."/>
            <person name="Zhou S."/>
            <person name="Mudge J."/>
            <person name="Bharti A.K."/>
            <person name="Murray J.D."/>
            <person name="Naoumkina M.A."/>
            <person name="Rosen B."/>
            <person name="Silverstein K.A."/>
            <person name="Tang H."/>
            <person name="Rombauts S."/>
            <person name="Zhao P.X."/>
            <person name="Zhou P."/>
            <person name="Barbe V."/>
            <person name="Bardou P."/>
            <person name="Bechner M."/>
            <person name="Bellec A."/>
            <person name="Berger A."/>
            <person name="Berges H."/>
            <person name="Bidwell S."/>
            <person name="Bisseling T."/>
            <person name="Choisne N."/>
            <person name="Couloux A."/>
            <person name="Denny R."/>
            <person name="Deshpande S."/>
            <person name="Dai X."/>
            <person name="Doyle J.J."/>
            <person name="Dudez A.M."/>
            <person name="Farmer A.D."/>
            <person name="Fouteau S."/>
            <person name="Franken C."/>
            <person name="Gibelin C."/>
            <person name="Gish J."/>
            <person name="Goldstein S."/>
            <person name="Gonzalez A.J."/>
            <person name="Green P.J."/>
            <person name="Hallab A."/>
            <person name="Hartog M."/>
            <person name="Hua A."/>
            <person name="Humphray S.J."/>
            <person name="Jeong D.H."/>
            <person name="Jing Y."/>
            <person name="Jocker A."/>
            <person name="Kenton S.M."/>
            <person name="Kim D.J."/>
            <person name="Klee K."/>
            <person name="Lai H."/>
            <person name="Lang C."/>
            <person name="Lin S."/>
            <person name="Macmil S.L."/>
            <person name="Magdelenat G."/>
            <person name="Matthews L."/>
            <person name="McCorrison J."/>
            <person name="Monaghan E.L."/>
            <person name="Mun J.H."/>
            <person name="Najar F.Z."/>
            <person name="Nicholson C."/>
            <person name="Noirot C."/>
            <person name="O'Bleness M."/>
            <person name="Paule C.R."/>
            <person name="Poulain J."/>
            <person name="Prion F."/>
            <person name="Qin B."/>
            <person name="Qu C."/>
            <person name="Retzel E.F."/>
            <person name="Riddle C."/>
            <person name="Sallet E."/>
            <person name="Samain S."/>
            <person name="Samson N."/>
            <person name="Sanders I."/>
            <person name="Saurat O."/>
            <person name="Scarpelli C."/>
            <person name="Schiex T."/>
            <person name="Segurens B."/>
            <person name="Severin A.J."/>
            <person name="Sherrier D.J."/>
            <person name="Shi R."/>
            <person name="Sims S."/>
            <person name="Singer S.R."/>
            <person name="Sinharoy S."/>
            <person name="Sterck L."/>
            <person name="Viollet A."/>
            <person name="Wang B.B."/>
            <person name="Wang K."/>
            <person name="Wang M."/>
            <person name="Wang X."/>
            <person name="Warfsmann J."/>
            <person name="Weissenbach J."/>
            <person name="White D.D."/>
            <person name="White J.D."/>
            <person name="Wiley G.B."/>
            <person name="Wincker P."/>
            <person name="Xing Y."/>
            <person name="Yang L."/>
            <person name="Yao Z."/>
            <person name="Ying F."/>
            <person name="Zhai J."/>
            <person name="Zhou L."/>
            <person name="Zuber A."/>
            <person name="Denarie J."/>
            <person name="Dixon R.A."/>
            <person name="May G.D."/>
            <person name="Schwartz D.C."/>
            <person name="Rogers J."/>
            <person name="Quetier F."/>
            <person name="Town C.D."/>
            <person name="Roe B.A."/>
        </authorList>
    </citation>
    <scope>NUCLEOTIDE SEQUENCE [LARGE SCALE GENOMIC DNA]</scope>
    <source>
        <strain evidence="4">A17</strain>
        <strain evidence="6 7">cv. Jemalong A17</strain>
    </source>
</reference>
<dbReference type="SUPFAM" id="SSF57667">
    <property type="entry name" value="beta-beta-alpha zinc fingers"/>
    <property type="match status" value="4"/>
</dbReference>
<feature type="domain" description="U1-type" evidence="3">
    <location>
        <begin position="258"/>
        <end position="292"/>
    </location>
</feature>
<feature type="domain" description="U1-type" evidence="3">
    <location>
        <begin position="194"/>
        <end position="228"/>
    </location>
</feature>
<proteinExistence type="predicted"/>
<dbReference type="EnsemblPlants" id="KEH33108">
    <property type="protein sequence ID" value="KEH33108"/>
    <property type="gene ID" value="MTR_3g023750"/>
</dbReference>
<dbReference type="HOGENOM" id="CLU_059094_0_0_1"/>
<reference evidence="6" key="3">
    <citation type="submission" date="2015-04" db="UniProtKB">
        <authorList>
            <consortium name="EnsemblPlants"/>
        </authorList>
    </citation>
    <scope>IDENTIFICATION</scope>
    <source>
        <strain evidence="6">cv. Jemalong A17</strain>
    </source>
</reference>
<dbReference type="Gene3D" id="3.30.160.60">
    <property type="entry name" value="Classic Zinc Finger"/>
    <property type="match status" value="4"/>
</dbReference>
<feature type="domain" description="U1-type" evidence="3">
    <location>
        <begin position="354"/>
        <end position="388"/>
    </location>
</feature>
<keyword evidence="4" id="KW-0479">Metal-binding</keyword>
<feature type="region of interest" description="Disordered" evidence="1">
    <location>
        <begin position="23"/>
        <end position="49"/>
    </location>
</feature>
<dbReference type="GO" id="GO:0008270">
    <property type="term" value="F:zinc ion binding"/>
    <property type="evidence" value="ECO:0007669"/>
    <property type="project" value="UniProtKB-KW"/>
</dbReference>
<reference evidence="4 7" key="2">
    <citation type="journal article" date="2014" name="BMC Genomics">
        <title>An improved genome release (version Mt4.0) for the model legume Medicago truncatula.</title>
        <authorList>
            <person name="Tang H."/>
            <person name="Krishnakumar V."/>
            <person name="Bidwell S."/>
            <person name="Rosen B."/>
            <person name="Chan A."/>
            <person name="Zhou S."/>
            <person name="Gentzbittel L."/>
            <person name="Childs K.L."/>
            <person name="Yandell M."/>
            <person name="Gundlach H."/>
            <person name="Mayer K.F."/>
            <person name="Schwartz D.C."/>
            <person name="Town C.D."/>
        </authorList>
    </citation>
    <scope>GENOME REANNOTATION</scope>
    <source>
        <strain evidence="4">A17</strain>
        <strain evidence="6 7">cv. Jemalong A17</strain>
    </source>
</reference>
<feature type="domain" description="C2H2-type" evidence="2">
    <location>
        <begin position="357"/>
        <end position="381"/>
    </location>
</feature>
<evidence type="ECO:0000313" key="6">
    <source>
        <dbReference type="EnsemblPlants" id="KEH33108"/>
    </source>
</evidence>
<gene>
    <name evidence="6" type="primary">25488665</name>
    <name evidence="4" type="ordered locus">MTR_3g023750</name>
    <name evidence="5" type="ORF">MtrunA17_Chr3g0086321</name>
</gene>
<dbReference type="Proteomes" id="UP000265566">
    <property type="component" value="Chromosome 3"/>
</dbReference>
<dbReference type="InterPro" id="IPR036236">
    <property type="entry name" value="Znf_C2H2_sf"/>
</dbReference>
<feature type="compositionally biased region" description="Low complexity" evidence="1">
    <location>
        <begin position="300"/>
        <end position="311"/>
    </location>
</feature>
<dbReference type="AlphaFoldDB" id="A0A072UVJ5"/>
<dbReference type="OrthoDB" id="434647at2759"/>
<reference evidence="5" key="4">
    <citation type="journal article" date="2018" name="Nat. Plants">
        <title>Whole-genome landscape of Medicago truncatula symbiotic genes.</title>
        <authorList>
            <person name="Pecrix Y."/>
            <person name="Gamas P."/>
            <person name="Carrere S."/>
        </authorList>
    </citation>
    <scope>NUCLEOTIDE SEQUENCE</scope>
    <source>
        <tissue evidence="5">Leaves</tissue>
    </source>
</reference>
<feature type="domain" description="C2H2-type" evidence="2">
    <location>
        <begin position="261"/>
        <end position="285"/>
    </location>
</feature>
<evidence type="ECO:0000313" key="7">
    <source>
        <dbReference type="Proteomes" id="UP000002051"/>
    </source>
</evidence>
<protein>
    <submittedName>
        <fullName evidence="4">C2H2 type zf-met: zinc-finger protein</fullName>
    </submittedName>
    <submittedName>
        <fullName evidence="5">Putative transcription factor C2H2 family</fullName>
    </submittedName>
</protein>
<feature type="domain" description="C2H2-type" evidence="2">
    <location>
        <begin position="125"/>
        <end position="149"/>
    </location>
</feature>
<keyword evidence="4" id="KW-0863">Zinc-finger</keyword>
<evidence type="ECO:0000259" key="2">
    <source>
        <dbReference type="SMART" id="SM00355"/>
    </source>
</evidence>
<evidence type="ECO:0000256" key="1">
    <source>
        <dbReference type="SAM" id="MobiDB-lite"/>
    </source>
</evidence>
<dbReference type="EMBL" id="PSQE01000003">
    <property type="protein sequence ID" value="RHN66027.1"/>
    <property type="molecule type" value="Genomic_DNA"/>
</dbReference>
<feature type="region of interest" description="Disordered" evidence="1">
    <location>
        <begin position="297"/>
        <end position="338"/>
    </location>
</feature>
<dbReference type="SMART" id="SM00355">
    <property type="entry name" value="ZnF_C2H2"/>
    <property type="match status" value="4"/>
</dbReference>
<evidence type="ECO:0000259" key="3">
    <source>
        <dbReference type="SMART" id="SM00451"/>
    </source>
</evidence>
<feature type="compositionally biased region" description="Basic and acidic residues" evidence="1">
    <location>
        <begin position="329"/>
        <end position="338"/>
    </location>
</feature>
<feature type="domain" description="U1-type" evidence="3">
    <location>
        <begin position="122"/>
        <end position="156"/>
    </location>
</feature>
<dbReference type="Proteomes" id="UP000002051">
    <property type="component" value="Chromosome 3"/>
</dbReference>
<dbReference type="InterPro" id="IPR003604">
    <property type="entry name" value="Matrin/U1-like-C_Znf_C2H2"/>
</dbReference>
<dbReference type="SMART" id="SM00451">
    <property type="entry name" value="ZnF_U1"/>
    <property type="match status" value="4"/>
</dbReference>
<dbReference type="PANTHER" id="PTHR45762:SF3">
    <property type="entry name" value="ZINC-FINGER PROTEIN AT 72D, ISOFORM B"/>
    <property type="match status" value="1"/>
</dbReference>
<dbReference type="KEGG" id="mtr:25488665"/>
<dbReference type="STRING" id="3880.A0A072UVJ5"/>
<keyword evidence="7" id="KW-1185">Reference proteome</keyword>
<dbReference type="Pfam" id="PF12874">
    <property type="entry name" value="zf-met"/>
    <property type="match status" value="4"/>
</dbReference>
<dbReference type="Gramene" id="rna13937">
    <property type="protein sequence ID" value="RHN66027.1"/>
    <property type="gene ID" value="gene13937"/>
</dbReference>
<dbReference type="InterPro" id="IPR013087">
    <property type="entry name" value="Znf_C2H2_type"/>
</dbReference>
<organism evidence="4 7">
    <name type="scientific">Medicago truncatula</name>
    <name type="common">Barrel medic</name>
    <name type="synonym">Medicago tribuloides</name>
    <dbReference type="NCBI Taxonomy" id="3880"/>
    <lineage>
        <taxon>Eukaryota</taxon>
        <taxon>Viridiplantae</taxon>
        <taxon>Streptophyta</taxon>
        <taxon>Embryophyta</taxon>
        <taxon>Tracheophyta</taxon>
        <taxon>Spermatophyta</taxon>
        <taxon>Magnoliopsida</taxon>
        <taxon>eudicotyledons</taxon>
        <taxon>Gunneridae</taxon>
        <taxon>Pentapetalae</taxon>
        <taxon>rosids</taxon>
        <taxon>fabids</taxon>
        <taxon>Fabales</taxon>
        <taxon>Fabaceae</taxon>
        <taxon>Papilionoideae</taxon>
        <taxon>50 kb inversion clade</taxon>
        <taxon>NPAAA clade</taxon>
        <taxon>Hologalegina</taxon>
        <taxon>IRL clade</taxon>
        <taxon>Trifolieae</taxon>
        <taxon>Medicago</taxon>
    </lineage>
</organism>
<evidence type="ECO:0000313" key="5">
    <source>
        <dbReference type="EMBL" id="RHN66027.1"/>
    </source>
</evidence>